<feature type="non-terminal residue" evidence="2">
    <location>
        <position position="147"/>
    </location>
</feature>
<evidence type="ECO:0000313" key="2">
    <source>
        <dbReference type="EMBL" id="GMT17205.1"/>
    </source>
</evidence>
<name>A0AAV5VGZ4_9BILA</name>
<keyword evidence="1" id="KW-0812">Transmembrane</keyword>
<dbReference type="Proteomes" id="UP001432322">
    <property type="component" value="Unassembled WGS sequence"/>
</dbReference>
<feature type="transmembrane region" description="Helical" evidence="1">
    <location>
        <begin position="26"/>
        <end position="45"/>
    </location>
</feature>
<evidence type="ECO:0000313" key="3">
    <source>
        <dbReference type="Proteomes" id="UP001432322"/>
    </source>
</evidence>
<feature type="transmembrane region" description="Helical" evidence="1">
    <location>
        <begin position="120"/>
        <end position="144"/>
    </location>
</feature>
<proteinExistence type="predicted"/>
<dbReference type="AlphaFoldDB" id="A0AAV5VGZ4"/>
<keyword evidence="1" id="KW-1133">Transmembrane helix</keyword>
<feature type="non-terminal residue" evidence="2">
    <location>
        <position position="1"/>
    </location>
</feature>
<feature type="transmembrane region" description="Helical" evidence="1">
    <location>
        <begin position="66"/>
        <end position="85"/>
    </location>
</feature>
<reference evidence="2" key="1">
    <citation type="submission" date="2023-10" db="EMBL/GenBank/DDBJ databases">
        <title>Genome assembly of Pristionchus species.</title>
        <authorList>
            <person name="Yoshida K."/>
            <person name="Sommer R.J."/>
        </authorList>
    </citation>
    <scope>NUCLEOTIDE SEQUENCE</scope>
    <source>
        <strain evidence="2">RS5133</strain>
    </source>
</reference>
<accession>A0AAV5VGZ4</accession>
<gene>
    <name evidence="2" type="ORF">PFISCL1PPCAC_8502</name>
</gene>
<protein>
    <submittedName>
        <fullName evidence="2">Uncharacterized protein</fullName>
    </submittedName>
</protein>
<comment type="caution">
    <text evidence="2">The sequence shown here is derived from an EMBL/GenBank/DDBJ whole genome shotgun (WGS) entry which is preliminary data.</text>
</comment>
<keyword evidence="3" id="KW-1185">Reference proteome</keyword>
<organism evidence="2 3">
    <name type="scientific">Pristionchus fissidentatus</name>
    <dbReference type="NCBI Taxonomy" id="1538716"/>
    <lineage>
        <taxon>Eukaryota</taxon>
        <taxon>Metazoa</taxon>
        <taxon>Ecdysozoa</taxon>
        <taxon>Nematoda</taxon>
        <taxon>Chromadorea</taxon>
        <taxon>Rhabditida</taxon>
        <taxon>Rhabditina</taxon>
        <taxon>Diplogasteromorpha</taxon>
        <taxon>Diplogasteroidea</taxon>
        <taxon>Neodiplogasteridae</taxon>
        <taxon>Pristionchus</taxon>
    </lineage>
</organism>
<sequence length="147" mass="16701">PLRLYVNILTLLMMHNTSIFYQKRRIFLALLTCVLNVILSLVIVGERLRKDKNQAPLPPGKHRSKVVTIGIIVLVVAFIISVNIFSSESSVFSAPMAALQLLYVIFHFSIRKFYPIHSRFCKWITGGLVGACVLTIAAFLFFTWEMN</sequence>
<evidence type="ECO:0000256" key="1">
    <source>
        <dbReference type="SAM" id="Phobius"/>
    </source>
</evidence>
<dbReference type="EMBL" id="BTSY01000003">
    <property type="protein sequence ID" value="GMT17205.1"/>
    <property type="molecule type" value="Genomic_DNA"/>
</dbReference>
<feature type="transmembrane region" description="Helical" evidence="1">
    <location>
        <begin position="91"/>
        <end position="108"/>
    </location>
</feature>
<keyword evidence="1" id="KW-0472">Membrane</keyword>